<feature type="compositionally biased region" description="Polar residues" evidence="1">
    <location>
        <begin position="26"/>
        <end position="48"/>
    </location>
</feature>
<dbReference type="AlphaFoldDB" id="A0A9R1WVB0"/>
<feature type="compositionally biased region" description="Gly residues" evidence="1">
    <location>
        <begin position="1"/>
        <end position="18"/>
    </location>
</feature>
<name>A0A9R1WVB0_LACSA</name>
<evidence type="ECO:0000313" key="2">
    <source>
        <dbReference type="EMBL" id="KAJ0187839.1"/>
    </source>
</evidence>
<evidence type="ECO:0000256" key="1">
    <source>
        <dbReference type="SAM" id="MobiDB-lite"/>
    </source>
</evidence>
<dbReference type="EMBL" id="NBSK02000009">
    <property type="protein sequence ID" value="KAJ0187839.1"/>
    <property type="molecule type" value="Genomic_DNA"/>
</dbReference>
<reference evidence="2 3" key="1">
    <citation type="journal article" date="2017" name="Nat. Commun.">
        <title>Genome assembly with in vitro proximity ligation data and whole-genome triplication in lettuce.</title>
        <authorList>
            <person name="Reyes-Chin-Wo S."/>
            <person name="Wang Z."/>
            <person name="Yang X."/>
            <person name="Kozik A."/>
            <person name="Arikit S."/>
            <person name="Song C."/>
            <person name="Xia L."/>
            <person name="Froenicke L."/>
            <person name="Lavelle D.O."/>
            <person name="Truco M.J."/>
            <person name="Xia R."/>
            <person name="Zhu S."/>
            <person name="Xu C."/>
            <person name="Xu H."/>
            <person name="Xu X."/>
            <person name="Cox K."/>
            <person name="Korf I."/>
            <person name="Meyers B.C."/>
            <person name="Michelmore R.W."/>
        </authorList>
    </citation>
    <scope>NUCLEOTIDE SEQUENCE [LARGE SCALE GENOMIC DNA]</scope>
    <source>
        <strain evidence="3">cv. Salinas</strain>
        <tissue evidence="2">Seedlings</tissue>
    </source>
</reference>
<protein>
    <submittedName>
        <fullName evidence="2">Uncharacterized protein</fullName>
    </submittedName>
</protein>
<organism evidence="2 3">
    <name type="scientific">Lactuca sativa</name>
    <name type="common">Garden lettuce</name>
    <dbReference type="NCBI Taxonomy" id="4236"/>
    <lineage>
        <taxon>Eukaryota</taxon>
        <taxon>Viridiplantae</taxon>
        <taxon>Streptophyta</taxon>
        <taxon>Embryophyta</taxon>
        <taxon>Tracheophyta</taxon>
        <taxon>Spermatophyta</taxon>
        <taxon>Magnoliopsida</taxon>
        <taxon>eudicotyledons</taxon>
        <taxon>Gunneridae</taxon>
        <taxon>Pentapetalae</taxon>
        <taxon>asterids</taxon>
        <taxon>campanulids</taxon>
        <taxon>Asterales</taxon>
        <taxon>Asteraceae</taxon>
        <taxon>Cichorioideae</taxon>
        <taxon>Cichorieae</taxon>
        <taxon>Lactucinae</taxon>
        <taxon>Lactuca</taxon>
    </lineage>
</organism>
<comment type="caution">
    <text evidence="2">The sequence shown here is derived from an EMBL/GenBank/DDBJ whole genome shotgun (WGS) entry which is preliminary data.</text>
</comment>
<evidence type="ECO:0000313" key="3">
    <source>
        <dbReference type="Proteomes" id="UP000235145"/>
    </source>
</evidence>
<keyword evidence="3" id="KW-1185">Reference proteome</keyword>
<accession>A0A9R1WVB0</accession>
<gene>
    <name evidence="2" type="ORF">LSAT_V11C900506540</name>
</gene>
<dbReference type="Proteomes" id="UP000235145">
    <property type="component" value="Unassembled WGS sequence"/>
</dbReference>
<proteinExistence type="predicted"/>
<sequence length="88" mass="9062">MSNISGDGGGSFSSGNTGGVLEEGQQRQTSIVNSHSTSTAADVGSTPQELLPDSSKKKKRSLPGTPDPSGTSYCFIANESHGKEQICM</sequence>
<feature type="region of interest" description="Disordered" evidence="1">
    <location>
        <begin position="1"/>
        <end position="75"/>
    </location>
</feature>